<dbReference type="GO" id="GO:0008237">
    <property type="term" value="F:metallopeptidase activity"/>
    <property type="evidence" value="ECO:0007669"/>
    <property type="project" value="InterPro"/>
</dbReference>
<evidence type="ECO:0000313" key="2">
    <source>
        <dbReference type="Proteomes" id="UP000178419"/>
    </source>
</evidence>
<dbReference type="InterPro" id="IPR024079">
    <property type="entry name" value="MetalloPept_cat_dom_sf"/>
</dbReference>
<organism evidence="1 2">
    <name type="scientific">Candidatus Woesebacteria bacterium RIFCSPHIGHO2_01_FULL_38_9</name>
    <dbReference type="NCBI Taxonomy" id="1802492"/>
    <lineage>
        <taxon>Bacteria</taxon>
        <taxon>Candidatus Woeseibacteriota</taxon>
    </lineage>
</organism>
<dbReference type="Gene3D" id="3.40.390.10">
    <property type="entry name" value="Collagenase (Catalytic Domain)"/>
    <property type="match status" value="1"/>
</dbReference>
<comment type="caution">
    <text evidence="1">The sequence shown here is derived from an EMBL/GenBank/DDBJ whole genome shotgun (WGS) entry which is preliminary data.</text>
</comment>
<protein>
    <recommendedName>
        <fullName evidence="3">Peptidase M10 metallopeptidase domain-containing protein</fullName>
    </recommendedName>
</protein>
<dbReference type="AlphaFoldDB" id="A0A1F7Y0K9"/>
<proteinExistence type="predicted"/>
<gene>
    <name evidence="1" type="ORF">A2714_05215</name>
</gene>
<dbReference type="Proteomes" id="UP000178419">
    <property type="component" value="Unassembled WGS sequence"/>
</dbReference>
<sequence length="200" mass="22243">MIGVCLQFWIPTIVPGGTTARRCRATSGRVEVCNASYGNNGWLGLAQIWVSGGHITQGVTKVNDTYFNTTTYNTPAWRNLVMCQEVGHNFGLDHQDENFNNTNLGTCMDYTSNPDPNQHPNQHDYEQLETVYAHLDSFTTIQSGTQKLPLGLSIAGGALNSDFENRSEWGKELKNNGNVALYERDFGGGQKIFTFIIWAQ</sequence>
<dbReference type="SUPFAM" id="SSF55486">
    <property type="entry name" value="Metalloproteases ('zincins'), catalytic domain"/>
    <property type="match status" value="1"/>
</dbReference>
<dbReference type="EMBL" id="MGGE01000034">
    <property type="protein sequence ID" value="OGM20806.1"/>
    <property type="molecule type" value="Genomic_DNA"/>
</dbReference>
<evidence type="ECO:0008006" key="3">
    <source>
        <dbReference type="Google" id="ProtNLM"/>
    </source>
</evidence>
<accession>A0A1F7Y0K9</accession>
<name>A0A1F7Y0K9_9BACT</name>
<evidence type="ECO:0000313" key="1">
    <source>
        <dbReference type="EMBL" id="OGM20806.1"/>
    </source>
</evidence>
<reference evidence="1 2" key="1">
    <citation type="journal article" date="2016" name="Nat. Commun.">
        <title>Thousands of microbial genomes shed light on interconnected biogeochemical processes in an aquifer system.</title>
        <authorList>
            <person name="Anantharaman K."/>
            <person name="Brown C.T."/>
            <person name="Hug L.A."/>
            <person name="Sharon I."/>
            <person name="Castelle C.J."/>
            <person name="Probst A.J."/>
            <person name="Thomas B.C."/>
            <person name="Singh A."/>
            <person name="Wilkins M.J."/>
            <person name="Karaoz U."/>
            <person name="Brodie E.L."/>
            <person name="Williams K.H."/>
            <person name="Hubbard S.S."/>
            <person name="Banfield J.F."/>
        </authorList>
    </citation>
    <scope>NUCLEOTIDE SEQUENCE [LARGE SCALE GENOMIC DNA]</scope>
</reference>